<dbReference type="OrthoDB" id="1713558at2759"/>
<protein>
    <submittedName>
        <fullName evidence="1">Putative 26S proteasome non-ATPase regulatory subunit 3</fullName>
    </submittedName>
</protein>
<evidence type="ECO:0000313" key="1">
    <source>
        <dbReference type="EMBL" id="KAF0765177.1"/>
    </source>
</evidence>
<evidence type="ECO:0000313" key="2">
    <source>
        <dbReference type="Proteomes" id="UP000478052"/>
    </source>
</evidence>
<comment type="caution">
    <text evidence="1">The sequence shown here is derived from an EMBL/GenBank/DDBJ whole genome shotgun (WGS) entry which is preliminary data.</text>
</comment>
<gene>
    <name evidence="1" type="ORF">FWK35_00013561</name>
</gene>
<name>A0A6G0Z451_APHCR</name>
<dbReference type="GO" id="GO:0000502">
    <property type="term" value="C:proteasome complex"/>
    <property type="evidence" value="ECO:0007669"/>
    <property type="project" value="UniProtKB-KW"/>
</dbReference>
<proteinExistence type="predicted"/>
<keyword evidence="1" id="KW-0647">Proteasome</keyword>
<sequence>MLLPAIDGYIRLLVLVQLIDIKNYTKAVEFSHLLMYFRNKQIVEYITSTLFQQKIGINFVFNGLSDVTDLLI</sequence>
<reference evidence="1 2" key="1">
    <citation type="submission" date="2019-08" db="EMBL/GenBank/DDBJ databases">
        <title>Whole genome of Aphis craccivora.</title>
        <authorList>
            <person name="Voronova N.V."/>
            <person name="Shulinski R.S."/>
            <person name="Bandarenka Y.V."/>
            <person name="Zhorov D.G."/>
            <person name="Warner D."/>
        </authorList>
    </citation>
    <scope>NUCLEOTIDE SEQUENCE [LARGE SCALE GENOMIC DNA]</scope>
    <source>
        <strain evidence="1">180601</strain>
        <tissue evidence="1">Whole Body</tissue>
    </source>
</reference>
<accession>A0A6G0Z451</accession>
<organism evidence="1 2">
    <name type="scientific">Aphis craccivora</name>
    <name type="common">Cowpea aphid</name>
    <dbReference type="NCBI Taxonomy" id="307492"/>
    <lineage>
        <taxon>Eukaryota</taxon>
        <taxon>Metazoa</taxon>
        <taxon>Ecdysozoa</taxon>
        <taxon>Arthropoda</taxon>
        <taxon>Hexapoda</taxon>
        <taxon>Insecta</taxon>
        <taxon>Pterygota</taxon>
        <taxon>Neoptera</taxon>
        <taxon>Paraneoptera</taxon>
        <taxon>Hemiptera</taxon>
        <taxon>Sternorrhyncha</taxon>
        <taxon>Aphidomorpha</taxon>
        <taxon>Aphidoidea</taxon>
        <taxon>Aphididae</taxon>
        <taxon>Aphidini</taxon>
        <taxon>Aphis</taxon>
        <taxon>Aphis</taxon>
    </lineage>
</organism>
<dbReference type="EMBL" id="VUJU01001464">
    <property type="protein sequence ID" value="KAF0765177.1"/>
    <property type="molecule type" value="Genomic_DNA"/>
</dbReference>
<keyword evidence="2" id="KW-1185">Reference proteome</keyword>
<dbReference type="Proteomes" id="UP000478052">
    <property type="component" value="Unassembled WGS sequence"/>
</dbReference>
<dbReference type="AlphaFoldDB" id="A0A6G0Z451"/>